<dbReference type="HOGENOM" id="CLU_2521766_0_0_9"/>
<dbReference type="Proteomes" id="UP000000370">
    <property type="component" value="Chromosome"/>
</dbReference>
<dbReference type="STRING" id="357809.Cphy_2426"/>
<dbReference type="EMBL" id="CP000885">
    <property type="protein sequence ID" value="ABX42787.1"/>
    <property type="molecule type" value="Genomic_DNA"/>
</dbReference>
<dbReference type="OrthoDB" id="2034169at2"/>
<dbReference type="KEGG" id="cpy:Cphy_2426"/>
<evidence type="ECO:0000313" key="1">
    <source>
        <dbReference type="EMBL" id="ABX42787.1"/>
    </source>
</evidence>
<evidence type="ECO:0000313" key="2">
    <source>
        <dbReference type="Proteomes" id="UP000000370"/>
    </source>
</evidence>
<keyword evidence="2" id="KW-1185">Reference proteome</keyword>
<proteinExistence type="predicted"/>
<sequence>MHPETLWFLEELIVDQTLNEPMLQEIVPIPQKAYEQFYVQKIEGIPVMTHIKELYKHKVSIEHFLEEAHEFIKEHHLELIEKCG</sequence>
<dbReference type="eggNOG" id="ENOG50328QE">
    <property type="taxonomic scope" value="Bacteria"/>
</dbReference>
<dbReference type="RefSeq" id="WP_012200441.1">
    <property type="nucleotide sequence ID" value="NC_010001.1"/>
</dbReference>
<dbReference type="AlphaFoldDB" id="A9KLP3"/>
<protein>
    <submittedName>
        <fullName evidence="1">Uncharacterized protein</fullName>
    </submittedName>
</protein>
<gene>
    <name evidence="1" type="ordered locus">Cphy_2426</name>
</gene>
<name>A9KLP3_LACP7</name>
<reference evidence="2" key="1">
    <citation type="submission" date="2007-11" db="EMBL/GenBank/DDBJ databases">
        <title>Complete genome sequence of Clostridium phytofermentans ISDg.</title>
        <authorList>
            <person name="Leschine S.B."/>
            <person name="Warnick T.A."/>
            <person name="Blanchard J.L."/>
            <person name="Schnell D.J."/>
            <person name="Petit E.L."/>
            <person name="LaTouf W.G."/>
            <person name="Copeland A."/>
            <person name="Lucas S."/>
            <person name="Lapidus A."/>
            <person name="Barry K."/>
            <person name="Glavina del Rio T."/>
            <person name="Dalin E."/>
            <person name="Tice H."/>
            <person name="Pitluck S."/>
            <person name="Kiss H."/>
            <person name="Brettin T."/>
            <person name="Bruce D."/>
            <person name="Detter J.C."/>
            <person name="Han C."/>
            <person name="Kuske C."/>
            <person name="Schmutz J."/>
            <person name="Larimer F."/>
            <person name="Land M."/>
            <person name="Hauser L."/>
            <person name="Kyrpides N."/>
            <person name="Kim E.A."/>
            <person name="Richardson P."/>
        </authorList>
    </citation>
    <scope>NUCLEOTIDE SEQUENCE [LARGE SCALE GENOMIC DNA]</scope>
    <source>
        <strain evidence="2">ATCC 700394 / DSM 18823 / ISDg</strain>
    </source>
</reference>
<organism evidence="1 2">
    <name type="scientific">Lachnoclostridium phytofermentans (strain ATCC 700394 / DSM 18823 / ISDg)</name>
    <name type="common">Clostridium phytofermentans</name>
    <dbReference type="NCBI Taxonomy" id="357809"/>
    <lineage>
        <taxon>Bacteria</taxon>
        <taxon>Bacillati</taxon>
        <taxon>Bacillota</taxon>
        <taxon>Clostridia</taxon>
        <taxon>Lachnospirales</taxon>
        <taxon>Lachnospiraceae</taxon>
    </lineage>
</organism>
<accession>A9KLP3</accession>